<dbReference type="SUPFAM" id="SSF101967">
    <property type="entry name" value="Adhesin YadA, collagen-binding domain"/>
    <property type="match status" value="1"/>
</dbReference>
<dbReference type="InterPro" id="IPR011049">
    <property type="entry name" value="Serralysin-like_metalloprot_C"/>
</dbReference>
<dbReference type="PANTHER" id="PTHR43077:SF10">
    <property type="entry name" value="TRANSPORT PERMEASE PROTEIN"/>
    <property type="match status" value="1"/>
</dbReference>
<feature type="transmembrane region" description="Helical" evidence="5">
    <location>
        <begin position="675"/>
        <end position="697"/>
    </location>
</feature>
<feature type="transmembrane region" description="Helical" evidence="5">
    <location>
        <begin position="779"/>
        <end position="801"/>
    </location>
</feature>
<gene>
    <name evidence="6" type="ORF">GA0111570_1092</name>
</gene>
<feature type="transmembrane region" description="Helical" evidence="5">
    <location>
        <begin position="718"/>
        <end position="742"/>
    </location>
</feature>
<protein>
    <submittedName>
        <fullName evidence="6">Putative membrane protein</fullName>
    </submittedName>
</protein>
<evidence type="ECO:0000256" key="4">
    <source>
        <dbReference type="ARBA" id="ARBA00023136"/>
    </source>
</evidence>
<dbReference type="STRING" id="1577474.GA0111570_1092"/>
<evidence type="ECO:0000313" key="7">
    <source>
        <dbReference type="Proteomes" id="UP000199086"/>
    </source>
</evidence>
<organism evidence="6 7">
    <name type="scientific">Raineyella antarctica</name>
    <dbReference type="NCBI Taxonomy" id="1577474"/>
    <lineage>
        <taxon>Bacteria</taxon>
        <taxon>Bacillati</taxon>
        <taxon>Actinomycetota</taxon>
        <taxon>Actinomycetes</taxon>
        <taxon>Propionibacteriales</taxon>
        <taxon>Propionibacteriaceae</taxon>
        <taxon>Raineyella</taxon>
    </lineage>
</organism>
<dbReference type="PANTHER" id="PTHR43077">
    <property type="entry name" value="TRANSPORT PERMEASE YVFS-RELATED"/>
    <property type="match status" value="1"/>
</dbReference>
<accession>A0A1G6HED2</accession>
<evidence type="ECO:0000256" key="1">
    <source>
        <dbReference type="ARBA" id="ARBA00004141"/>
    </source>
</evidence>
<name>A0A1G6HED2_9ACTN</name>
<dbReference type="GO" id="GO:0016020">
    <property type="term" value="C:membrane"/>
    <property type="evidence" value="ECO:0007669"/>
    <property type="project" value="UniProtKB-SubCell"/>
</dbReference>
<dbReference type="NCBIfam" id="TIGR03057">
    <property type="entry name" value="xxxLxxG_by_4"/>
    <property type="match status" value="7"/>
</dbReference>
<keyword evidence="7" id="KW-1185">Reference proteome</keyword>
<dbReference type="Gene3D" id="1.10.287.950">
    <property type="entry name" value="Methyl-accepting chemotaxis protein"/>
    <property type="match status" value="2"/>
</dbReference>
<keyword evidence="2 5" id="KW-0812">Transmembrane</keyword>
<evidence type="ECO:0000256" key="5">
    <source>
        <dbReference type="SAM" id="Phobius"/>
    </source>
</evidence>
<dbReference type="EMBL" id="FMYF01000009">
    <property type="protein sequence ID" value="SDB92285.1"/>
    <property type="molecule type" value="Genomic_DNA"/>
</dbReference>
<proteinExistence type="predicted"/>
<dbReference type="AlphaFoldDB" id="A0A1G6HED2"/>
<reference evidence="6 7" key="1">
    <citation type="submission" date="2016-06" db="EMBL/GenBank/DDBJ databases">
        <authorList>
            <person name="Olsen C.W."/>
            <person name="Carey S."/>
            <person name="Hinshaw L."/>
            <person name="Karasin A.I."/>
        </authorList>
    </citation>
    <scope>NUCLEOTIDE SEQUENCE [LARGE SCALE GENOMIC DNA]</scope>
    <source>
        <strain evidence="6 7">LZ-22</strain>
    </source>
</reference>
<feature type="transmembrane region" description="Helical" evidence="5">
    <location>
        <begin position="18"/>
        <end position="38"/>
    </location>
</feature>
<evidence type="ECO:0000256" key="2">
    <source>
        <dbReference type="ARBA" id="ARBA00022692"/>
    </source>
</evidence>
<dbReference type="InterPro" id="IPR023908">
    <property type="entry name" value="xxxLxxG_rpt"/>
</dbReference>
<dbReference type="InterPro" id="IPR051328">
    <property type="entry name" value="T7SS_ABC-Transporter"/>
</dbReference>
<evidence type="ECO:0000256" key="3">
    <source>
        <dbReference type="ARBA" id="ARBA00022989"/>
    </source>
</evidence>
<dbReference type="Proteomes" id="UP000199086">
    <property type="component" value="Unassembled WGS sequence"/>
</dbReference>
<keyword evidence="4 5" id="KW-0472">Membrane</keyword>
<sequence length="864" mass="85982">MSPTDTTRPREAGRNRRWAVLATLVLVPLLLVGTLGWATAGAESRRPSVRAAIVNHDQPVTLQGQMVPLGRQLSAALVEGPTDGTSYTWVLSDDSDAADGLASGRYVARVVIPENFSHAATSYGGDALAAEHATIDITTSRTTGVTDAEVARQLAAAAARSLNTTLTEGYLDQVYLGFNKSAEGMRKLADGTGQLADGAAQLSSGAGQARDGSVQLADGLGLLATNGKPLVDGAGGLESGARQLADGLGQLQAGTKDLPAQTAQLASGSRQVADGAAALSAGLDQLSAGAGQLSGGAATYSSGVKQYTDGVTAAAGGAAQLSAGIDQLTQGLDAALPSQAQLQQLQQVVDQLRPVLEQVSAALKDMQGTADRLAAGTGAVVTGLDRTVTDLKALQTGTPTCPAEIQAQGEAACTAWQQGVSSGASRALALLTTKDQSTGYSIVTAAHAADQGASGLRALVTANGGSLPGLDPAQVQQITTALNDLPGTVSQLQDGVHQLNDGASQLSAGLDRLSANGPALVSGADQLATGAAGIASGAQQSASGASQLASGAGKVATGNEQLAAGMVPLADGIARSADGARKYADGVGTFRTGLAQYVDGVGQSATGARTLSDGLGGLATGASQLATGTDQLHTQVKDGVGSIPTYNDAERKNLASVVAAPIATDNLSANPTPRLAAGALMAAIALWLGALVTYVVLRPLSDRLLSSSRSTGAVLLRTLGPGIGVVLVQAVGVAAVAGPVMGLGTGRAFAVLGVLLLGGAMFALVNHALAAWLGHFGRLIALVMAALAIAGALTSAVPRLYDVLRPLLAPVPVLEAVRAVATGGSVGGPLLGILAWAVLAAGASALAVARRRGLTVAQFVRAYA</sequence>
<dbReference type="RefSeq" id="WP_092611901.1">
    <property type="nucleotide sequence ID" value="NZ_FMYF01000009.1"/>
</dbReference>
<keyword evidence="3 5" id="KW-1133">Transmembrane helix</keyword>
<feature type="transmembrane region" description="Helical" evidence="5">
    <location>
        <begin position="748"/>
        <end position="772"/>
    </location>
</feature>
<evidence type="ECO:0000313" key="6">
    <source>
        <dbReference type="EMBL" id="SDB92285.1"/>
    </source>
</evidence>
<feature type="transmembrane region" description="Helical" evidence="5">
    <location>
        <begin position="830"/>
        <end position="849"/>
    </location>
</feature>
<comment type="subcellular location">
    <subcellularLocation>
        <location evidence="1">Membrane</location>
        <topology evidence="1">Multi-pass membrane protein</topology>
    </subcellularLocation>
</comment>